<keyword evidence="2" id="KW-1185">Reference proteome</keyword>
<organism evidence="1 2">
    <name type="scientific">Thalictrum thalictroides</name>
    <name type="common">Rue-anemone</name>
    <name type="synonym">Anemone thalictroides</name>
    <dbReference type="NCBI Taxonomy" id="46969"/>
    <lineage>
        <taxon>Eukaryota</taxon>
        <taxon>Viridiplantae</taxon>
        <taxon>Streptophyta</taxon>
        <taxon>Embryophyta</taxon>
        <taxon>Tracheophyta</taxon>
        <taxon>Spermatophyta</taxon>
        <taxon>Magnoliopsida</taxon>
        <taxon>Ranunculales</taxon>
        <taxon>Ranunculaceae</taxon>
        <taxon>Thalictroideae</taxon>
        <taxon>Thalictrum</taxon>
    </lineage>
</organism>
<gene>
    <name evidence="1" type="ORF">FRX31_031375</name>
</gene>
<dbReference type="AlphaFoldDB" id="A0A7J6V3M0"/>
<accession>A0A7J6V3M0</accession>
<comment type="caution">
    <text evidence="1">The sequence shown here is derived from an EMBL/GenBank/DDBJ whole genome shotgun (WGS) entry which is preliminary data.</text>
</comment>
<dbReference type="Proteomes" id="UP000554482">
    <property type="component" value="Unassembled WGS sequence"/>
</dbReference>
<dbReference type="OrthoDB" id="642536at2759"/>
<reference evidence="1 2" key="1">
    <citation type="submission" date="2020-06" db="EMBL/GenBank/DDBJ databases">
        <title>Transcriptomic and genomic resources for Thalictrum thalictroides and T. hernandezii: Facilitating candidate gene discovery in an emerging model plant lineage.</title>
        <authorList>
            <person name="Arias T."/>
            <person name="Riano-Pachon D.M."/>
            <person name="Di Stilio V.S."/>
        </authorList>
    </citation>
    <scope>NUCLEOTIDE SEQUENCE [LARGE SCALE GENOMIC DNA]</scope>
    <source>
        <strain evidence="2">cv. WT478/WT964</strain>
        <tissue evidence="1">Leaves</tissue>
    </source>
</reference>
<protein>
    <submittedName>
        <fullName evidence="1">Uncharacterized protein</fullName>
    </submittedName>
</protein>
<name>A0A7J6V3M0_THATH</name>
<proteinExistence type="predicted"/>
<evidence type="ECO:0000313" key="1">
    <source>
        <dbReference type="EMBL" id="KAF5179032.1"/>
    </source>
</evidence>
<dbReference type="EMBL" id="JABWDY010039287">
    <property type="protein sequence ID" value="KAF5179032.1"/>
    <property type="molecule type" value="Genomic_DNA"/>
</dbReference>
<evidence type="ECO:0000313" key="2">
    <source>
        <dbReference type="Proteomes" id="UP000554482"/>
    </source>
</evidence>
<sequence length="248" mass="29569">MPKDTIPWLMTRKSRKKKPCNDVIKLYRPTTNKTYKIVLPEINGMVCLYSKDGWLLLYKLKRYRDLNLKRGISPMKMIDMSDMSHNVTVYKNELFAFSRMETFEKQISNVYKFDHFSMDWVTDDDGVSNMIWFNNRLNDDIGFVVKEECTEARRTVFLNGLKLQGCQVIPSTEEVYHKTCRFKFVYDFTLNNMLGYSNSSFMERELQIKSREERLLKVYFNGDIIRKEFASFFVYGKKQGIWNWVNVA</sequence>